<dbReference type="GO" id="GO:0046872">
    <property type="term" value="F:metal ion binding"/>
    <property type="evidence" value="ECO:0007669"/>
    <property type="project" value="UniProtKB-KW"/>
</dbReference>
<gene>
    <name evidence="7" type="ORF">HCT14_05165</name>
</gene>
<accession>A0A968KSZ4</accession>
<dbReference type="EMBL" id="JAATLJ010000001">
    <property type="protein sequence ID" value="NIZ40892.1"/>
    <property type="molecule type" value="Genomic_DNA"/>
</dbReference>
<dbReference type="GO" id="GO:0051536">
    <property type="term" value="F:iron-sulfur cluster binding"/>
    <property type="evidence" value="ECO:0007669"/>
    <property type="project" value="UniProtKB-KW"/>
</dbReference>
<dbReference type="Gene3D" id="3.20.20.70">
    <property type="entry name" value="Aldolase class I"/>
    <property type="match status" value="1"/>
</dbReference>
<evidence type="ECO:0000256" key="2">
    <source>
        <dbReference type="ARBA" id="ARBA00022691"/>
    </source>
</evidence>
<dbReference type="NCBIfam" id="TIGR04321">
    <property type="entry name" value="spiroSPASM"/>
    <property type="match status" value="1"/>
</dbReference>
<evidence type="ECO:0000256" key="5">
    <source>
        <dbReference type="ARBA" id="ARBA00023014"/>
    </source>
</evidence>
<dbReference type="CDD" id="cd01335">
    <property type="entry name" value="Radical_SAM"/>
    <property type="match status" value="1"/>
</dbReference>
<keyword evidence="3" id="KW-0479">Metal-binding</keyword>
<evidence type="ECO:0000256" key="1">
    <source>
        <dbReference type="ARBA" id="ARBA00001966"/>
    </source>
</evidence>
<organism evidence="7 8">
    <name type="scientific">Entomospira entomophila</name>
    <dbReference type="NCBI Taxonomy" id="2719988"/>
    <lineage>
        <taxon>Bacteria</taxon>
        <taxon>Pseudomonadati</taxon>
        <taxon>Spirochaetota</taxon>
        <taxon>Spirochaetia</taxon>
        <taxon>Spirochaetales</taxon>
        <taxon>Spirochaetaceae</taxon>
        <taxon>Entomospira</taxon>
    </lineage>
</organism>
<dbReference type="PROSITE" id="PS51918">
    <property type="entry name" value="RADICAL_SAM"/>
    <property type="match status" value="1"/>
</dbReference>
<dbReference type="InterPro" id="IPR007197">
    <property type="entry name" value="rSAM"/>
</dbReference>
<protein>
    <submittedName>
        <fullName evidence="7">Spiro-SPASM protein</fullName>
    </submittedName>
</protein>
<feature type="domain" description="Radical SAM core" evidence="6">
    <location>
        <begin position="210"/>
        <end position="430"/>
    </location>
</feature>
<dbReference type="Pfam" id="PF04055">
    <property type="entry name" value="Radical_SAM"/>
    <property type="match status" value="1"/>
</dbReference>
<evidence type="ECO:0000259" key="6">
    <source>
        <dbReference type="PROSITE" id="PS51918"/>
    </source>
</evidence>
<keyword evidence="8" id="KW-1185">Reference proteome</keyword>
<proteinExistence type="predicted"/>
<keyword evidence="4" id="KW-0408">Iron</keyword>
<keyword evidence="2" id="KW-0949">S-adenosyl-L-methionine</keyword>
<dbReference type="InterPro" id="IPR013785">
    <property type="entry name" value="Aldolase_TIM"/>
</dbReference>
<dbReference type="InterPro" id="IPR027608">
    <property type="entry name" value="Spiro_SPASM"/>
</dbReference>
<keyword evidence="5" id="KW-0411">Iron-sulfur</keyword>
<comment type="caution">
    <text evidence="7">The sequence shown here is derived from an EMBL/GenBank/DDBJ whole genome shotgun (WGS) entry which is preliminary data.</text>
</comment>
<dbReference type="PANTHER" id="PTHR11228:SF7">
    <property type="entry name" value="PQQA PEPTIDE CYCLASE"/>
    <property type="match status" value="1"/>
</dbReference>
<dbReference type="SUPFAM" id="SSF102114">
    <property type="entry name" value="Radical SAM enzymes"/>
    <property type="match status" value="1"/>
</dbReference>
<dbReference type="RefSeq" id="WP_167700479.1">
    <property type="nucleotide sequence ID" value="NZ_CP118174.1"/>
</dbReference>
<dbReference type="Pfam" id="PF13186">
    <property type="entry name" value="SPASM"/>
    <property type="match status" value="1"/>
</dbReference>
<dbReference type="GO" id="GO:0003824">
    <property type="term" value="F:catalytic activity"/>
    <property type="evidence" value="ECO:0007669"/>
    <property type="project" value="InterPro"/>
</dbReference>
<dbReference type="Proteomes" id="UP000711995">
    <property type="component" value="Unassembled WGS sequence"/>
</dbReference>
<sequence length="490" mass="56871">MTTIAIIDKREFSSYAQSPWGKHTTTLDAVREKLSFVDDVYTLGYENADIILSKESSLHDMISAIQQSINDECWIIYADAQAPLFDSQLLQDMLKTSQKYRVQYHFAEGYPKGWSFPIIDSRILPLLLPLTVNSAVRYQDASSNFFFEIMRPKLNDFDVETSLSPKDFRLLRIDLRRNNKSNNAICHTFHNNQIITMQDLLVHAEELTQLSMALPAYYNFQISGNCPQKCLYCPYPRLNSFNNGKMLDISTFQSLLEKIVAFSGEAVIGLSLLGEPSLHPDLSKIIQLVLSHPSLTLHIETSGIGWQEESIHTLSMLDSKRLSLIVSLDGLNSHEYLQIRGNQFQEVQQFIDKLIQIPHLKDSLWIQRIRINELEDGLQQFYLTMKERHPQLIIQKYHDYAKTLEQNLQIDLSPIHRHPCWALKREVSIYPDGIVHLCRVDIHAEHVLGNVYHDSLEDIWHRIQEIFLQHANHTYPTICQNCDEYYIYTF</sequence>
<dbReference type="AlphaFoldDB" id="A0A968KSZ4"/>
<dbReference type="SFLD" id="SFLDS00029">
    <property type="entry name" value="Radical_SAM"/>
    <property type="match status" value="1"/>
</dbReference>
<evidence type="ECO:0000256" key="3">
    <source>
        <dbReference type="ARBA" id="ARBA00022723"/>
    </source>
</evidence>
<name>A0A968KSZ4_9SPIO</name>
<evidence type="ECO:0000313" key="7">
    <source>
        <dbReference type="EMBL" id="NIZ40892.1"/>
    </source>
</evidence>
<reference evidence="7 8" key="1">
    <citation type="submission" date="2020-03" db="EMBL/GenBank/DDBJ databases">
        <title>Spirochaetal bacteria isolated from arthropods constitute a novel genus Entomospira genus novum within the order Spirochaetales.</title>
        <authorList>
            <person name="Grana-Miraglia L."/>
            <person name="Sikutova S."/>
            <person name="Fingerle V."/>
            <person name="Sing A."/>
            <person name="Castillo-Ramirez S."/>
            <person name="Margos G."/>
            <person name="Rudolf I."/>
        </authorList>
    </citation>
    <scope>NUCLEOTIDE SEQUENCE [LARGE SCALE GENOMIC DNA]</scope>
    <source>
        <strain evidence="7 8">BR193</strain>
    </source>
</reference>
<dbReference type="InterPro" id="IPR050377">
    <property type="entry name" value="Radical_SAM_PqqE_MftC-like"/>
</dbReference>
<evidence type="ECO:0000256" key="4">
    <source>
        <dbReference type="ARBA" id="ARBA00023004"/>
    </source>
</evidence>
<evidence type="ECO:0000313" key="8">
    <source>
        <dbReference type="Proteomes" id="UP000711995"/>
    </source>
</evidence>
<dbReference type="PANTHER" id="PTHR11228">
    <property type="entry name" value="RADICAL SAM DOMAIN PROTEIN"/>
    <property type="match status" value="1"/>
</dbReference>
<dbReference type="InterPro" id="IPR058240">
    <property type="entry name" value="rSAM_sf"/>
</dbReference>
<dbReference type="CDD" id="cd21109">
    <property type="entry name" value="SPASM"/>
    <property type="match status" value="1"/>
</dbReference>
<comment type="cofactor">
    <cofactor evidence="1">
        <name>[4Fe-4S] cluster</name>
        <dbReference type="ChEBI" id="CHEBI:49883"/>
    </cofactor>
</comment>
<dbReference type="InterPro" id="IPR023885">
    <property type="entry name" value="4Fe4S-binding_SPASM_dom"/>
</dbReference>